<keyword evidence="3" id="KW-1185">Reference proteome</keyword>
<dbReference type="EMBL" id="JADCUA010000008">
    <property type="protein sequence ID" value="KAH9837806.1"/>
    <property type="molecule type" value="Genomic_DNA"/>
</dbReference>
<dbReference type="InterPro" id="IPR000210">
    <property type="entry name" value="BTB/POZ_dom"/>
</dbReference>
<comment type="caution">
    <text evidence="2">The sequence shown here is derived from an EMBL/GenBank/DDBJ whole genome shotgun (WGS) entry which is preliminary data.</text>
</comment>
<evidence type="ECO:0000313" key="3">
    <source>
        <dbReference type="Proteomes" id="UP000814176"/>
    </source>
</evidence>
<dbReference type="RefSeq" id="XP_047779844.1">
    <property type="nucleotide sequence ID" value="XM_047919375.1"/>
</dbReference>
<dbReference type="InterPro" id="IPR011333">
    <property type="entry name" value="SKP1/BTB/POZ_sf"/>
</dbReference>
<reference evidence="2 3" key="1">
    <citation type="journal article" date="2021" name="Environ. Microbiol.">
        <title>Gene family expansions and transcriptome signatures uncover fungal adaptations to wood decay.</title>
        <authorList>
            <person name="Hage H."/>
            <person name="Miyauchi S."/>
            <person name="Viragh M."/>
            <person name="Drula E."/>
            <person name="Min B."/>
            <person name="Chaduli D."/>
            <person name="Navarro D."/>
            <person name="Favel A."/>
            <person name="Norest M."/>
            <person name="Lesage-Meessen L."/>
            <person name="Balint B."/>
            <person name="Merenyi Z."/>
            <person name="de Eugenio L."/>
            <person name="Morin E."/>
            <person name="Martinez A.T."/>
            <person name="Baldrian P."/>
            <person name="Stursova M."/>
            <person name="Martinez M.J."/>
            <person name="Novotny C."/>
            <person name="Magnuson J.K."/>
            <person name="Spatafora J.W."/>
            <person name="Maurice S."/>
            <person name="Pangilinan J."/>
            <person name="Andreopoulos W."/>
            <person name="LaButti K."/>
            <person name="Hundley H."/>
            <person name="Na H."/>
            <person name="Kuo A."/>
            <person name="Barry K."/>
            <person name="Lipzen A."/>
            <person name="Henrissat B."/>
            <person name="Riley R."/>
            <person name="Ahrendt S."/>
            <person name="Nagy L.G."/>
            <person name="Grigoriev I.V."/>
            <person name="Martin F."/>
            <person name="Rosso M.N."/>
        </authorList>
    </citation>
    <scope>NUCLEOTIDE SEQUENCE [LARGE SCALE GENOMIC DNA]</scope>
    <source>
        <strain evidence="2 3">CIRM-BRFM 1785</strain>
    </source>
</reference>
<gene>
    <name evidence="2" type="ORF">C8Q71DRAFT_562455</name>
</gene>
<sequence length="263" mass="29904">MLRTPRDVVGLISERFYADDGDILISSCDGMQFKLHRQNLHMHSDIFPGEEVHAGDEIVDLSEDSATLDLLFQYMYRQPQPDLRHVEFEQLAKLAEAAEKYRVFAAMEICKVFMRSSLSSGKDPVIILGYAARHGYQELCAEAAPLTLNVSARDALDHLGPSHFVSWSLYRDPWVQALLDAYHPPPSGGILHKGGSSECDLWKPFVLAVIDDMGRDLATVSLISSVLEKNYERLRDCRHCKMRAQTWRDQIQRRIAELPSFQL</sequence>
<name>A0ABQ8KIX8_9APHY</name>
<organism evidence="2 3">
    <name type="scientific">Rhodofomes roseus</name>
    <dbReference type="NCBI Taxonomy" id="34475"/>
    <lineage>
        <taxon>Eukaryota</taxon>
        <taxon>Fungi</taxon>
        <taxon>Dikarya</taxon>
        <taxon>Basidiomycota</taxon>
        <taxon>Agaricomycotina</taxon>
        <taxon>Agaricomycetes</taxon>
        <taxon>Polyporales</taxon>
        <taxon>Rhodofomes</taxon>
    </lineage>
</organism>
<dbReference type="SUPFAM" id="SSF54695">
    <property type="entry name" value="POZ domain"/>
    <property type="match status" value="1"/>
</dbReference>
<dbReference type="Proteomes" id="UP000814176">
    <property type="component" value="Unassembled WGS sequence"/>
</dbReference>
<dbReference type="Gene3D" id="3.30.710.10">
    <property type="entry name" value="Potassium Channel Kv1.1, Chain A"/>
    <property type="match status" value="1"/>
</dbReference>
<dbReference type="GeneID" id="72000107"/>
<evidence type="ECO:0000313" key="2">
    <source>
        <dbReference type="EMBL" id="KAH9837806.1"/>
    </source>
</evidence>
<evidence type="ECO:0000259" key="1">
    <source>
        <dbReference type="Pfam" id="PF00651"/>
    </source>
</evidence>
<protein>
    <recommendedName>
        <fullName evidence="1">BTB domain-containing protein</fullName>
    </recommendedName>
</protein>
<feature type="domain" description="BTB" evidence="1">
    <location>
        <begin position="22"/>
        <end position="117"/>
    </location>
</feature>
<proteinExistence type="predicted"/>
<accession>A0ABQ8KIX8</accession>
<dbReference type="Pfam" id="PF00651">
    <property type="entry name" value="BTB"/>
    <property type="match status" value="1"/>
</dbReference>